<dbReference type="Proteomes" id="UP000291084">
    <property type="component" value="Chromosome 2"/>
</dbReference>
<name>A0A0S3RIW3_PHAAN</name>
<evidence type="ECO:0000313" key="2">
    <source>
        <dbReference type="EMBL" id="BAU03421.1"/>
    </source>
</evidence>
<dbReference type="AlphaFoldDB" id="A0A0S3RIW3"/>
<reference evidence="1 3" key="1">
    <citation type="journal article" date="2015" name="Sci. Rep.">
        <title>The power of single molecule real-time sequencing technology in the de novo assembly of a eukaryotic genome.</title>
        <authorList>
            <person name="Sakai H."/>
            <person name="Naito K."/>
            <person name="Ogiso-Tanaka E."/>
            <person name="Takahashi Y."/>
            <person name="Iseki K."/>
            <person name="Muto C."/>
            <person name="Satou K."/>
            <person name="Teruya K."/>
            <person name="Shiroma A."/>
            <person name="Shimoji M."/>
            <person name="Hirano T."/>
            <person name="Itoh T."/>
            <person name="Kaga A."/>
            <person name="Tomooka N."/>
        </authorList>
    </citation>
    <scope>NUCLEOTIDE SEQUENCE [LARGE SCALE GENOMIC DNA]</scope>
    <source>
        <strain evidence="3">cv. Shumari</strain>
    </source>
</reference>
<sequence>MSNTSMIMLIDCLKQSDNDMTSFIAKSQSIVEELKMFLVVHSLVEIKEMLDKFYMVMILYAMNLDFYHISDQILTCQEVSSMENLTRLDRVPSLLYG</sequence>
<proteinExistence type="predicted"/>
<dbReference type="EMBL" id="AP015035">
    <property type="protein sequence ID" value="BAT80413.1"/>
    <property type="molecule type" value="Genomic_DNA"/>
</dbReference>
<keyword evidence="3" id="KW-1185">Reference proteome</keyword>
<protein>
    <submittedName>
        <fullName evidence="1">Uncharacterized protein</fullName>
    </submittedName>
</protein>
<evidence type="ECO:0000313" key="3">
    <source>
        <dbReference type="Proteomes" id="UP000291084"/>
    </source>
</evidence>
<dbReference type="EMBL" id="AP015407">
    <property type="protein sequence ID" value="BAU03421.1"/>
    <property type="molecule type" value="Genomic_DNA"/>
</dbReference>
<gene>
    <name evidence="1" type="primary">Vigan.02G342500</name>
    <name evidence="2" type="synonym">Vigan.UMG102600</name>
    <name evidence="1" type="ORF">VIGAN_02342500</name>
    <name evidence="2" type="ORF">VIGAN_UM102600</name>
</gene>
<accession>A0A0S3RIW3</accession>
<evidence type="ECO:0000313" key="1">
    <source>
        <dbReference type="EMBL" id="BAT80413.1"/>
    </source>
</evidence>
<organism evidence="1 3">
    <name type="scientific">Vigna angularis var. angularis</name>
    <dbReference type="NCBI Taxonomy" id="157739"/>
    <lineage>
        <taxon>Eukaryota</taxon>
        <taxon>Viridiplantae</taxon>
        <taxon>Streptophyta</taxon>
        <taxon>Embryophyta</taxon>
        <taxon>Tracheophyta</taxon>
        <taxon>Spermatophyta</taxon>
        <taxon>Magnoliopsida</taxon>
        <taxon>eudicotyledons</taxon>
        <taxon>Gunneridae</taxon>
        <taxon>Pentapetalae</taxon>
        <taxon>rosids</taxon>
        <taxon>fabids</taxon>
        <taxon>Fabales</taxon>
        <taxon>Fabaceae</taxon>
        <taxon>Papilionoideae</taxon>
        <taxon>50 kb inversion clade</taxon>
        <taxon>NPAAA clade</taxon>
        <taxon>indigoferoid/millettioid clade</taxon>
        <taxon>Phaseoleae</taxon>
        <taxon>Vigna</taxon>
    </lineage>
</organism>